<dbReference type="eggNOG" id="ENOG502T8GS">
    <property type="taxonomic scope" value="Eukaryota"/>
</dbReference>
<protein>
    <submittedName>
        <fullName evidence="3 4">Uncharacterized protein</fullName>
    </submittedName>
</protein>
<evidence type="ECO:0000313" key="3">
    <source>
        <dbReference type="EMBL" id="ETN62010.1"/>
    </source>
</evidence>
<feature type="region of interest" description="Disordered" evidence="1">
    <location>
        <begin position="8"/>
        <end position="27"/>
    </location>
</feature>
<reference evidence="3 5" key="1">
    <citation type="journal article" date="2010" name="BMC Genomics">
        <title>Combination of measures distinguishes pre-miRNAs from other stem-loops in the genome of the newly sequenced Anopheles darlingi.</title>
        <authorList>
            <person name="Mendes N.D."/>
            <person name="Freitas A.T."/>
            <person name="Vasconcelos A.T."/>
            <person name="Sagot M.F."/>
        </authorList>
    </citation>
    <scope>NUCLEOTIDE SEQUENCE</scope>
</reference>
<dbReference type="AlphaFoldDB" id="W5JGH2"/>
<dbReference type="VEuPathDB" id="VectorBase:ADAR2_004881"/>
<dbReference type="HOGENOM" id="CLU_877771_0_0_1"/>
<feature type="transmembrane region" description="Helical" evidence="2">
    <location>
        <begin position="237"/>
        <end position="255"/>
    </location>
</feature>
<dbReference type="EMBL" id="ADMH02001577">
    <property type="protein sequence ID" value="ETN62010.1"/>
    <property type="molecule type" value="Genomic_DNA"/>
</dbReference>
<evidence type="ECO:0000256" key="2">
    <source>
        <dbReference type="SAM" id="Phobius"/>
    </source>
</evidence>
<name>W5JGH2_ANODA</name>
<dbReference type="VEuPathDB" id="VectorBase:ADAC006314"/>
<dbReference type="EnsemblMetazoa" id="ADAC006314-RA">
    <property type="protein sequence ID" value="ADAC006314-PA"/>
    <property type="gene ID" value="ADAC006314"/>
</dbReference>
<keyword evidence="5" id="KW-1185">Reference proteome</keyword>
<feature type="transmembrane region" description="Helical" evidence="2">
    <location>
        <begin position="164"/>
        <end position="189"/>
    </location>
</feature>
<feature type="transmembrane region" description="Helical" evidence="2">
    <location>
        <begin position="275"/>
        <end position="294"/>
    </location>
</feature>
<dbReference type="Proteomes" id="UP000000673">
    <property type="component" value="Unassembled WGS sequence"/>
</dbReference>
<evidence type="ECO:0000313" key="5">
    <source>
        <dbReference type="Proteomes" id="UP000000673"/>
    </source>
</evidence>
<keyword evidence="2" id="KW-1133">Transmembrane helix</keyword>
<proteinExistence type="predicted"/>
<evidence type="ECO:0000256" key="1">
    <source>
        <dbReference type="SAM" id="MobiDB-lite"/>
    </source>
</evidence>
<organism evidence="3">
    <name type="scientific">Anopheles darlingi</name>
    <name type="common">Mosquito</name>
    <dbReference type="NCBI Taxonomy" id="43151"/>
    <lineage>
        <taxon>Eukaryota</taxon>
        <taxon>Metazoa</taxon>
        <taxon>Ecdysozoa</taxon>
        <taxon>Arthropoda</taxon>
        <taxon>Hexapoda</taxon>
        <taxon>Insecta</taxon>
        <taxon>Pterygota</taxon>
        <taxon>Neoptera</taxon>
        <taxon>Endopterygota</taxon>
        <taxon>Diptera</taxon>
        <taxon>Nematocera</taxon>
        <taxon>Culicoidea</taxon>
        <taxon>Culicidae</taxon>
        <taxon>Anophelinae</taxon>
        <taxon>Anopheles</taxon>
    </lineage>
</organism>
<gene>
    <name evidence="3" type="ORF">AND_006314</name>
</gene>
<reference evidence="3" key="3">
    <citation type="journal article" date="2013" name="Nucleic Acids Res.">
        <title>The genome of Anopheles darlingi, the main neotropical malaria vector.</title>
        <authorList>
            <person name="Marinotti O."/>
            <person name="Cerqueira G.C."/>
            <person name="de Almeida L.G."/>
            <person name="Ferro M.I."/>
            <person name="Loreto E.L."/>
            <person name="Zaha A."/>
            <person name="Teixeira S.M."/>
            <person name="Wespiser A.R."/>
            <person name="Almeida E Silva A."/>
            <person name="Schlindwein A.D."/>
            <person name="Pacheco A.C."/>
            <person name="Silva A.L."/>
            <person name="Graveley B.R."/>
            <person name="Walenz B.P."/>
            <person name="Lima Bde A."/>
            <person name="Ribeiro C.A."/>
            <person name="Nunes-Silva C.G."/>
            <person name="de Carvalho C.R."/>
            <person name="Soares C.M."/>
            <person name="de Menezes C.B."/>
            <person name="Matiolli C."/>
            <person name="Caffrey D."/>
            <person name="Araujo D.A."/>
            <person name="de Oliveira D.M."/>
            <person name="Golenbock D."/>
            <person name="Grisard E.C."/>
            <person name="Fantinatti-Garboggini F."/>
            <person name="de Carvalho F.M."/>
            <person name="Barcellos F.G."/>
            <person name="Prosdocimi F."/>
            <person name="May G."/>
            <person name="Azevedo Junior G.M."/>
            <person name="Guimaraes G.M."/>
            <person name="Goldman G.H."/>
            <person name="Padilha I.Q."/>
            <person name="Batista Jda S."/>
            <person name="Ferro J.A."/>
            <person name="Ribeiro J.M."/>
            <person name="Fietto J.L."/>
            <person name="Dabbas K.M."/>
            <person name="Cerdeira L."/>
            <person name="Agnez-Lima L.F."/>
            <person name="Brocchi M."/>
            <person name="de Carvalho M.O."/>
            <person name="Teixeira Mde M."/>
            <person name="Diniz Maia Mde M."/>
            <person name="Goldman M.H."/>
            <person name="Cruz Schneider M.P."/>
            <person name="Felipe M.S."/>
            <person name="Hungria M."/>
            <person name="Nicolas M.F."/>
            <person name="Pereira M."/>
            <person name="Montes M.A."/>
            <person name="Cantao M.E."/>
            <person name="Vincentz M."/>
            <person name="Rafael M.S."/>
            <person name="Silverman N."/>
            <person name="Stoco P.H."/>
            <person name="Souza R.C."/>
            <person name="Vicentini R."/>
            <person name="Gazzinelli R.T."/>
            <person name="Neves Rde O."/>
            <person name="Silva R."/>
            <person name="Astolfi-Filho S."/>
            <person name="Maciel T.E."/>
            <person name="Urmenyi T.P."/>
            <person name="Tadei W.P."/>
            <person name="Camargo E.P."/>
            <person name="de Vasconcelos A.T."/>
        </authorList>
    </citation>
    <scope>NUCLEOTIDE SEQUENCE</scope>
</reference>
<evidence type="ECO:0000313" key="4">
    <source>
        <dbReference type="EnsemblMetazoa" id="ADAC006314-PA"/>
    </source>
</evidence>
<keyword evidence="2" id="KW-0812">Transmembrane</keyword>
<keyword evidence="2" id="KW-0472">Membrane</keyword>
<reference evidence="3" key="2">
    <citation type="submission" date="2010-05" db="EMBL/GenBank/DDBJ databases">
        <authorList>
            <person name="Almeida L.G."/>
            <person name="Nicolas M.F."/>
            <person name="Souza R.C."/>
            <person name="Vasconcelos A.T.R."/>
        </authorList>
    </citation>
    <scope>NUCLEOTIDE SEQUENCE</scope>
</reference>
<reference evidence="4" key="4">
    <citation type="submission" date="2015-06" db="UniProtKB">
        <authorList>
            <consortium name="EnsemblMetazoa"/>
        </authorList>
    </citation>
    <scope>IDENTIFICATION</scope>
</reference>
<feature type="transmembrane region" description="Helical" evidence="2">
    <location>
        <begin position="209"/>
        <end position="230"/>
    </location>
</feature>
<sequence>MHVKLAAIPGSGALAADTPGRRSGHTERPRFTTLIRMFARLHSAHDWEGIWIISSIDPCQLQFKRQDKKEGDGIGSGRTRWYLEHTIAITASWSSSSSSSSGTRSHGDLDHASALGVCERARARALPDDVLSPFDFDANQFVLKMRPTLVLPGWLRIRYEEKKLIAYLAGLGTSVCSVYLLCNAGSTLGLANSGSNPCFSTSSAYNLEISLVVILSLVYLVISGAFFWGIWQEQAKYLLPFLCFLVAATGFLGHAHIDWMLFEAGAGERQLGIAAFIWTTLVLTFASTIILLLYREMSSGKRSKKENFEVFYNNGKY</sequence>
<accession>W5JGH2</accession>